<feature type="domain" description="Spi protease inhibitor" evidence="7">
    <location>
        <begin position="11"/>
        <end position="102"/>
    </location>
</feature>
<feature type="active site" description="Proton acceptor" evidence="6">
    <location>
        <position position="307"/>
    </location>
</feature>
<dbReference type="HOGENOM" id="CLU_018139_0_0_10"/>
<dbReference type="Pfam" id="PF18962">
    <property type="entry name" value="Por_Secre_tail"/>
    <property type="match status" value="1"/>
</dbReference>
<evidence type="ECO:0000256" key="2">
    <source>
        <dbReference type="ARBA" id="ARBA00022670"/>
    </source>
</evidence>
<keyword evidence="3" id="KW-0732">Signal</keyword>
<dbReference type="InterPro" id="IPR025896">
    <property type="entry name" value="Spi_Prtas-inh"/>
</dbReference>
<gene>
    <name evidence="9" type="ORF">BARVI_08975</name>
</gene>
<accession>W0ESX6</accession>
<sequence length="823" mass="91058">MVMGLCAKPRSLQEAQQIANSFSGNTGKTTDLKKGVKSTTQLAFVQEGASQPLYYVFNKGTGFVIVSADDRATEILGYSDAGSFDVNNLPDNFRFLLESYATELEDLSAVPETDAVPMIPVKASAQTGNTSVAPLLGNILWDQGDPYNNFCPTLQNGNKAAVGCVATAMSQIMGYYQWPLKGTGTIPGYTTRTNGFVIDDVNIDNTYYDWDHMTPFYNSESTAEEREAVALLAYHCGISVNMDYDSSSGAYSFDVPKALTTYFGYNENMEIYSRSYYTKAEWDSIIRNELDESRPVYYSGQSTGGGHAFVCDGYDTNGLFHINWGWSGLSNGYFLLSDLTPSAQGTGGSNSGYNSSQSIIVGIQPQTMPEREEYQIYLASTMEVSDTEIGRNDSFDVDFQTLWNNGARTFTGFVGVVLCDESDKIACVLDSITATFNTLGGWGSGRFTIDVPETVADGSYRLCFAYRAEGKSDYHVIRTPVGKPNYVRTRIEGDKIYFSGAEDQQPALRLDALEVVGNLYYDRNGRFRYTVTNDGGEYVSVLVLYMISATSENVYTLGSINPVVIAQGETQTFEVLEPVVLPEGEYYVYLCYDPYNSYETLQNVSLLGEGIPVTVLPTPETNEVNLRLNTPLSFADNSHVDGSDINMTVSITNQGDYFSHIVTAYVFPERGGESLGYVGYQTFTIDAGETRDLTLSGALTLDEGSYMLALFYYDENERSWLQFQPYEYSQLLFTLSGVPTAIDAAEMEKMTVYPNPAHDMMYVRASGEITDIEVYDLSGRRLLQMQPETEGEVQVPVAGLQAGTYMLMVRTEQEVKTTQFIKK</sequence>
<evidence type="ECO:0000256" key="4">
    <source>
        <dbReference type="ARBA" id="ARBA00022801"/>
    </source>
</evidence>
<evidence type="ECO:0000256" key="5">
    <source>
        <dbReference type="ARBA" id="ARBA00022807"/>
    </source>
</evidence>
<dbReference type="PRINTS" id="PR00797">
    <property type="entry name" value="STREPTOPAIN"/>
</dbReference>
<dbReference type="InterPro" id="IPR000200">
    <property type="entry name" value="Peptidase_C10"/>
</dbReference>
<dbReference type="PATRIC" id="fig|880074.11.peg.1866"/>
<dbReference type="InterPro" id="IPR026444">
    <property type="entry name" value="Secre_tail"/>
</dbReference>
<dbReference type="Pfam" id="PF01640">
    <property type="entry name" value="Peptidase_C10"/>
    <property type="match status" value="1"/>
</dbReference>
<dbReference type="GO" id="GO:0008234">
    <property type="term" value="F:cysteine-type peptidase activity"/>
    <property type="evidence" value="ECO:0007669"/>
    <property type="project" value="UniProtKB-KW"/>
</dbReference>
<dbReference type="Pfam" id="PF13734">
    <property type="entry name" value="Inhibitor_I69"/>
    <property type="match status" value="1"/>
</dbReference>
<reference evidence="9 10" key="1">
    <citation type="submission" date="2013-12" db="EMBL/GenBank/DDBJ databases">
        <authorList>
            <consortium name="DOE Joint Genome Institute"/>
            <person name="Eisen J."/>
            <person name="Huntemann M."/>
            <person name="Han J."/>
            <person name="Chen A."/>
            <person name="Kyrpides N."/>
            <person name="Mavromatis K."/>
            <person name="Markowitz V."/>
            <person name="Palaniappan K."/>
            <person name="Ivanova N."/>
            <person name="Schaumberg A."/>
            <person name="Pati A."/>
            <person name="Liolios K."/>
            <person name="Nordberg H.P."/>
            <person name="Cantor M.N."/>
            <person name="Hua S.X."/>
            <person name="Woyke T."/>
        </authorList>
    </citation>
    <scope>NUCLEOTIDE SEQUENCE [LARGE SCALE GENOMIC DNA]</scope>
    <source>
        <strain evidence="10">DSM 18177</strain>
    </source>
</reference>
<keyword evidence="5" id="KW-0788">Thiol protease</keyword>
<proteinExistence type="inferred from homology"/>
<evidence type="ECO:0000259" key="8">
    <source>
        <dbReference type="Pfam" id="PF18962"/>
    </source>
</evidence>
<name>W0ESX6_9BACT</name>
<keyword evidence="10" id="KW-1185">Reference proteome</keyword>
<protein>
    <recommendedName>
        <fullName evidence="11">Spi protease inhibitor domain-containing protein</fullName>
    </recommendedName>
</protein>
<dbReference type="Gene3D" id="3.90.70.50">
    <property type="entry name" value="Peptidase C10, streptopain"/>
    <property type="match status" value="1"/>
</dbReference>
<dbReference type="NCBIfam" id="TIGR04183">
    <property type="entry name" value="Por_Secre_tail"/>
    <property type="match status" value="1"/>
</dbReference>
<dbReference type="InterPro" id="IPR038765">
    <property type="entry name" value="Papain-like_cys_pep_sf"/>
</dbReference>
<dbReference type="STRING" id="880074.BARVI_08975"/>
<evidence type="ECO:0000259" key="7">
    <source>
        <dbReference type="Pfam" id="PF13734"/>
    </source>
</evidence>
<dbReference type="GO" id="GO:0006508">
    <property type="term" value="P:proteolysis"/>
    <property type="evidence" value="ECO:0007669"/>
    <property type="project" value="UniProtKB-KW"/>
</dbReference>
<dbReference type="KEGG" id="bvs:BARVI_08975"/>
<evidence type="ECO:0000256" key="6">
    <source>
        <dbReference type="PIRSR" id="PIRSR600200-1"/>
    </source>
</evidence>
<evidence type="ECO:0000256" key="3">
    <source>
        <dbReference type="ARBA" id="ARBA00022729"/>
    </source>
</evidence>
<comment type="similarity">
    <text evidence="1">Belongs to the peptidase C10 family.</text>
</comment>
<dbReference type="eggNOG" id="ENOG502ZR0D">
    <property type="taxonomic scope" value="Bacteria"/>
</dbReference>
<evidence type="ECO:0000256" key="1">
    <source>
        <dbReference type="ARBA" id="ARBA00009693"/>
    </source>
</evidence>
<keyword evidence="4" id="KW-0378">Hydrolase</keyword>
<keyword evidence="2" id="KW-0645">Protease</keyword>
<organism evidence="9 10">
    <name type="scientific">Barnesiella viscericola DSM 18177</name>
    <dbReference type="NCBI Taxonomy" id="880074"/>
    <lineage>
        <taxon>Bacteria</taxon>
        <taxon>Pseudomonadati</taxon>
        <taxon>Bacteroidota</taxon>
        <taxon>Bacteroidia</taxon>
        <taxon>Bacteroidales</taxon>
        <taxon>Barnesiellaceae</taxon>
        <taxon>Barnesiella</taxon>
    </lineage>
</organism>
<evidence type="ECO:0008006" key="11">
    <source>
        <dbReference type="Google" id="ProtNLM"/>
    </source>
</evidence>
<dbReference type="AlphaFoldDB" id="W0ESX6"/>
<evidence type="ECO:0000313" key="10">
    <source>
        <dbReference type="Proteomes" id="UP000018901"/>
    </source>
</evidence>
<dbReference type="SUPFAM" id="SSF54001">
    <property type="entry name" value="Cysteine proteinases"/>
    <property type="match status" value="1"/>
</dbReference>
<evidence type="ECO:0000313" key="9">
    <source>
        <dbReference type="EMBL" id="AHF13877.1"/>
    </source>
</evidence>
<dbReference type="EMBL" id="CP007034">
    <property type="protein sequence ID" value="AHF13877.1"/>
    <property type="molecule type" value="Genomic_DNA"/>
</dbReference>
<feature type="active site" description="Nucleophile" evidence="6">
    <location>
        <position position="164"/>
    </location>
</feature>
<dbReference type="InterPro" id="IPR044934">
    <property type="entry name" value="Streptopain_sf"/>
</dbReference>
<dbReference type="Proteomes" id="UP000018901">
    <property type="component" value="Chromosome"/>
</dbReference>
<feature type="domain" description="Secretion system C-terminal sorting" evidence="8">
    <location>
        <begin position="752"/>
        <end position="820"/>
    </location>
</feature>